<proteinExistence type="inferred from homology"/>
<dbReference type="Gene3D" id="3.20.20.220">
    <property type="match status" value="1"/>
</dbReference>
<dbReference type="InterPro" id="IPR004620">
    <property type="entry name" value="MTHF_reductase_bac"/>
</dbReference>
<dbReference type="InterPro" id="IPR003171">
    <property type="entry name" value="Mehydrof_redctse-like"/>
</dbReference>
<evidence type="ECO:0000256" key="9">
    <source>
        <dbReference type="ARBA" id="ARBA00023167"/>
    </source>
</evidence>
<reference evidence="13 14" key="1">
    <citation type="journal article" date="2019" name="Int. J. Syst. Evol. Microbiol.">
        <title>The Global Catalogue of Microorganisms (GCM) 10K type strain sequencing project: providing services to taxonomists for standard genome sequencing and annotation.</title>
        <authorList>
            <consortium name="The Broad Institute Genomics Platform"/>
            <consortium name="The Broad Institute Genome Sequencing Center for Infectious Disease"/>
            <person name="Wu L."/>
            <person name="Ma J."/>
        </authorList>
    </citation>
    <scope>NUCLEOTIDE SEQUENCE [LARGE SCALE GENOMIC DNA]</scope>
    <source>
        <strain evidence="13 14">JCM 10671</strain>
    </source>
</reference>
<evidence type="ECO:0000256" key="11">
    <source>
        <dbReference type="ARBA" id="ARBA00048628"/>
    </source>
</evidence>
<protein>
    <recommendedName>
        <fullName evidence="12">Methylenetetrahydrofolate reductase</fullName>
        <ecNumber evidence="12">1.5.1.54</ecNumber>
    </recommendedName>
</protein>
<keyword evidence="14" id="KW-1185">Reference proteome</keyword>
<keyword evidence="7 12" id="KW-0560">Oxidoreductase</keyword>
<comment type="caution">
    <text evidence="13">The sequence shown here is derived from an EMBL/GenBank/DDBJ whole genome shotgun (WGS) entry which is preliminary data.</text>
</comment>
<comment type="catalytic activity">
    <reaction evidence="11">
        <text>(6S)-5-methyl-5,6,7,8-tetrahydrofolate + NAD(+) = (6R)-5,10-methylene-5,6,7,8-tetrahydrofolate + NADH + H(+)</text>
        <dbReference type="Rhea" id="RHEA:19821"/>
        <dbReference type="ChEBI" id="CHEBI:15378"/>
        <dbReference type="ChEBI" id="CHEBI:15636"/>
        <dbReference type="ChEBI" id="CHEBI:18608"/>
        <dbReference type="ChEBI" id="CHEBI:57540"/>
        <dbReference type="ChEBI" id="CHEBI:57945"/>
        <dbReference type="EC" id="1.5.1.54"/>
    </reaction>
    <physiologicalReaction direction="right-to-left" evidence="11">
        <dbReference type="Rhea" id="RHEA:19823"/>
    </physiologicalReaction>
</comment>
<evidence type="ECO:0000256" key="5">
    <source>
        <dbReference type="ARBA" id="ARBA00022630"/>
    </source>
</evidence>
<evidence type="ECO:0000313" key="14">
    <source>
        <dbReference type="Proteomes" id="UP001500957"/>
    </source>
</evidence>
<dbReference type="PANTHER" id="PTHR45754">
    <property type="entry name" value="METHYLENETETRAHYDROFOLATE REDUCTASE"/>
    <property type="match status" value="1"/>
</dbReference>
<evidence type="ECO:0000256" key="10">
    <source>
        <dbReference type="ARBA" id="ARBA00034478"/>
    </source>
</evidence>
<dbReference type="Proteomes" id="UP001500957">
    <property type="component" value="Unassembled WGS sequence"/>
</dbReference>
<dbReference type="CDD" id="cd00537">
    <property type="entry name" value="MTHFR"/>
    <property type="match status" value="1"/>
</dbReference>
<dbReference type="PANTHER" id="PTHR45754:SF3">
    <property type="entry name" value="METHYLENETETRAHYDROFOLATE REDUCTASE (NADPH)"/>
    <property type="match status" value="1"/>
</dbReference>
<keyword evidence="5 12" id="KW-0285">Flavoprotein</keyword>
<organism evidence="13 14">
    <name type="scientific">Sporichthya brevicatena</name>
    <dbReference type="NCBI Taxonomy" id="171442"/>
    <lineage>
        <taxon>Bacteria</taxon>
        <taxon>Bacillati</taxon>
        <taxon>Actinomycetota</taxon>
        <taxon>Actinomycetes</taxon>
        <taxon>Sporichthyales</taxon>
        <taxon>Sporichthyaceae</taxon>
        <taxon>Sporichthya</taxon>
    </lineage>
</organism>
<dbReference type="NCBIfam" id="TIGR00676">
    <property type="entry name" value="fadh2"/>
    <property type="match status" value="1"/>
</dbReference>
<evidence type="ECO:0000256" key="6">
    <source>
        <dbReference type="ARBA" id="ARBA00022827"/>
    </source>
</evidence>
<name>A0ABN1GZJ9_9ACTN</name>
<dbReference type="EMBL" id="BAAAHE010000024">
    <property type="protein sequence ID" value="GAA0624644.1"/>
    <property type="molecule type" value="Genomic_DNA"/>
</dbReference>
<comment type="cofactor">
    <cofactor evidence="1 12">
        <name>FAD</name>
        <dbReference type="ChEBI" id="CHEBI:57692"/>
    </cofactor>
</comment>
<dbReference type="EC" id="1.5.1.54" evidence="12"/>
<evidence type="ECO:0000256" key="7">
    <source>
        <dbReference type="ARBA" id="ARBA00023002"/>
    </source>
</evidence>
<dbReference type="RefSeq" id="WP_344606080.1">
    <property type="nucleotide sequence ID" value="NZ_BAAAHE010000024.1"/>
</dbReference>
<gene>
    <name evidence="13" type="primary">metF</name>
    <name evidence="13" type="ORF">GCM10009547_29770</name>
</gene>
<keyword evidence="6 12" id="KW-0274">FAD</keyword>
<accession>A0ABN1GZJ9</accession>
<evidence type="ECO:0000256" key="2">
    <source>
        <dbReference type="ARBA" id="ARBA00004777"/>
    </source>
</evidence>
<evidence type="ECO:0000256" key="4">
    <source>
        <dbReference type="ARBA" id="ARBA00022605"/>
    </source>
</evidence>
<evidence type="ECO:0000256" key="1">
    <source>
        <dbReference type="ARBA" id="ARBA00001974"/>
    </source>
</evidence>
<evidence type="ECO:0000256" key="3">
    <source>
        <dbReference type="ARBA" id="ARBA00006743"/>
    </source>
</evidence>
<comment type="pathway">
    <text evidence="10">Amino-acid biosynthesis; L-methionine biosynthesis via de novo pathway.</text>
</comment>
<keyword evidence="8" id="KW-0520">NAD</keyword>
<evidence type="ECO:0000313" key="13">
    <source>
        <dbReference type="EMBL" id="GAA0624644.1"/>
    </source>
</evidence>
<keyword evidence="9" id="KW-0486">Methionine biosynthesis</keyword>
<sequence length="312" mass="33025">MTTGSGPRPAGSTLGATLRDLLASGGRSYSFEFFPPKTDEGERTLFETIRQLEPLAPTFVSVTYGAGGSTRDRTVRIVERIATETTLTAVGHLTCVSSSRADLRSVIGSFAGAGIRNVLALRGDPPGGPGAPWESHPEGLEHADELVRLLRELGDFCVGVAAFPEGHPESPDLDSDAKYLALKAAAGADFAVTQFFFDADDYFRLVDRAGAHGCTIPILPGIMPVTNLSQIQRFAELSGAAFPAALAERLQAVADDPAEVRRIGVEFATELCSKLLDGGAPGLHFYTLNRSTSTLQIYQALGLGPARTDTTS</sequence>
<dbReference type="SUPFAM" id="SSF51730">
    <property type="entry name" value="FAD-linked oxidoreductase"/>
    <property type="match status" value="1"/>
</dbReference>
<keyword evidence="4" id="KW-0028">Amino-acid biosynthesis</keyword>
<dbReference type="Pfam" id="PF02219">
    <property type="entry name" value="MTHFR"/>
    <property type="match status" value="1"/>
</dbReference>
<dbReference type="InterPro" id="IPR029041">
    <property type="entry name" value="FAD-linked_oxidoreductase-like"/>
</dbReference>
<comment type="pathway">
    <text evidence="2 12">One-carbon metabolism; tetrahydrofolate interconversion.</text>
</comment>
<evidence type="ECO:0000256" key="8">
    <source>
        <dbReference type="ARBA" id="ARBA00023027"/>
    </source>
</evidence>
<evidence type="ECO:0000256" key="12">
    <source>
        <dbReference type="RuleBase" id="RU003862"/>
    </source>
</evidence>
<comment type="similarity">
    <text evidence="3 12">Belongs to the methylenetetrahydrofolate reductase family.</text>
</comment>